<evidence type="ECO:0000256" key="3">
    <source>
        <dbReference type="SAM" id="Coils"/>
    </source>
</evidence>
<sequence length="1796" mass="198523">MYAYVQIYSISVTTPTSTEAFDGVQLMPPPSSAQVPQSGHKRKRSMRQRFAELISGRRRVQHCDSETDSFDSAVFPVTGSEYSVDSSSTDSGRGLLSRLRKAHAGLRGLTTAKLGPPQKSRKVMVTNEMNNEVTDFVPIYHHSEDLLEAARRLNFMAGTQELDRLLEELRLTSMQMTSGLPPVNTSHSPRPYTPYTQSSLQRHSQHGSLGHTQTRFHSTRSSSTTGLYGNQDYGTVHSYSGHPTTYTYQKHSSYQTEKRLDGLSRPAHYPTYRSNLSPAPTQRQQTTYTTILKQRPPVVPKQFSQVHLTIDPECGTTETSNISAPLTSTREVTSGREQLLESELNSARQELAQLRRAMSMVEERRRHETTHEYHRSPLSPVHLPTVRSSSVPHPYYRHHIQQQPSHQQKQQQDFMSSSSNSYHAQYHGSRSTSSTFQRGSPRQDGLCYAQRSAFKRAGHHPVLRRTEWNGDFSPVGGISRSGDGQTSQHTLVIPVDCRNSSSIHLVKPVQIERVRNGVQPVEHSPERESIQPLHRKQNCHDARCSYCFAHINTSLHNCQLDGDSPSSTDADDRHSKSVPIIIRSRRVSESMATGEKHSIPIHFHQFVSSKPTNDRSVRQASDSVEISKGQDIFVPIQADNKPLPKPRKFSLKLAQNRFRNHTDTGEEGADISHARSSSNSQSVSVSSDQMFTSPSRPHAGSTSLRGAIERNELFTQMEPLFPQFAELHQGSEPHFAEVEHVTRSTVSTVESTESQAVSRRRRQIVSSDPNQKMEANSLFPREDTSFKPEVTRTHPTTITTRQNAPSIEITFEKPVRTSSAAGLHNKHDSASSKMTVDQTEDTFQVDHQGVENVQLMKATGQTSAQIAYLPRSDCSGDRHSGVRSPISRPQSATRYPPGNNYGTNDGGGAGGGFGLSKRAMSQTNVHGPARTWNLRSQHQGSESDLAFKRVTSVSNPISRSTYSAHRERLKQEREQELLLQQQRQRQIAASSMGLNEAHLHQQNRSQQQYRSLSAVNTGGGSEAVEEIETIILQPIGRGVQDIDSRVGSMTTLPRGPGGSMMDGRALHAYSPKMLPTRLPTIPRPGNSPILPSMSWRTRSASPPLPTGRYQANVGSIARHSPRAAAPFLYKTLSYRENPYKPFPSSTPTPPKGSIAIRDSFAVHNVGPQETVDLPGPDKVATPTRWSPSMGSTSVQPYRSLQLHTVSQPAPQGSKDDSEFAILGTKTIRSELNTQTTPPPEISASPFNEDNLLKGDELMHRSLEELEKSQNEILDPELSDSRLYRVDDNPRTGLTKRGFSSTQPENAEQDVPYLTRQPSNSDLIRPTAIHHSQTMIAPIVTSQPLQAARVDTSSTLVNNAQNGQFSGSRGQLSTTSSTTVAPVTSSTVIVTPTNNGWKPEPVKRNGAESVDLTHVQGTAPVWYRPNLSRETAISILRQQPPGSFLIRDSTTFKGAFGLAVKVATLPPKVTPKSDDLQSELVRHYLIEVVNSPTRGVRLKGFASEPVFPSLAALIHQHTIDPLALPCRLTLPPVTTNLPSSGTAALPPLVIGTEKRTRGSITSEVNNFDNATVASSASVLGASPSEVGSTHMDGVATSHRVEGGPMVPNQSNEAQIASQNVPFVCVLRESPTHGHKSPLDTNATQGVTFRCLMLGSVDTPQWSNEVCFARAVDQLIPLTQLTASECDNGLSRVRYTEVQLHVSAHDGITIIDLQRRLFLRRHLPNHILMYCGVESRKKEFTHPEHQAQGIVHPKIFGITVRKGISECTTHVFTEFDPNQTTDNIVQYIRTTYPHINTR</sequence>
<feature type="region of interest" description="Disordered" evidence="4">
    <location>
        <begin position="746"/>
        <end position="775"/>
    </location>
</feature>
<feature type="region of interest" description="Disordered" evidence="4">
    <location>
        <begin position="871"/>
        <end position="947"/>
    </location>
</feature>
<dbReference type="Pfam" id="PF00017">
    <property type="entry name" value="SH2"/>
    <property type="match status" value="1"/>
</dbReference>
<comment type="caution">
    <text evidence="6">The sequence shown here is derived from an EMBL/GenBank/DDBJ whole genome shotgun (WGS) entry which is preliminary data.</text>
</comment>
<dbReference type="PANTHER" id="PTHR45734:SF7">
    <property type="entry name" value="EGFR ADAPTER PROTEIN-RELATED"/>
    <property type="match status" value="1"/>
</dbReference>
<feature type="compositionally biased region" description="Polar residues" evidence="4">
    <location>
        <begin position="933"/>
        <end position="942"/>
    </location>
</feature>
<feature type="compositionally biased region" description="Polar residues" evidence="4">
    <location>
        <begin position="413"/>
        <end position="440"/>
    </location>
</feature>
<evidence type="ECO:0000259" key="5">
    <source>
        <dbReference type="PROSITE" id="PS50001"/>
    </source>
</evidence>
<feature type="coiled-coil region" evidence="3">
    <location>
        <begin position="337"/>
        <end position="364"/>
    </location>
</feature>
<dbReference type="SMART" id="SM00252">
    <property type="entry name" value="SH2"/>
    <property type="match status" value="1"/>
</dbReference>
<dbReference type="InterPro" id="IPR011993">
    <property type="entry name" value="PH-like_dom_sf"/>
</dbReference>
<evidence type="ECO:0000256" key="2">
    <source>
        <dbReference type="PROSITE-ProRule" id="PRU00191"/>
    </source>
</evidence>
<feature type="region of interest" description="Disordered" evidence="4">
    <location>
        <begin position="365"/>
        <end position="444"/>
    </location>
</feature>
<evidence type="ECO:0000256" key="4">
    <source>
        <dbReference type="SAM" id="MobiDB-lite"/>
    </source>
</evidence>
<dbReference type="SUPFAM" id="SSF50729">
    <property type="entry name" value="PH domain-like"/>
    <property type="match status" value="1"/>
</dbReference>
<keyword evidence="3" id="KW-0175">Coiled coil</keyword>
<dbReference type="EMBL" id="JTDF01000346">
    <property type="protein sequence ID" value="KAF8571753.1"/>
    <property type="molecule type" value="Genomic_DNA"/>
</dbReference>
<evidence type="ECO:0000313" key="6">
    <source>
        <dbReference type="EMBL" id="KAF8571753.1"/>
    </source>
</evidence>
<feature type="compositionally biased region" description="Polar residues" evidence="4">
    <location>
        <begin position="688"/>
        <end position="703"/>
    </location>
</feature>
<dbReference type="GO" id="GO:0005925">
    <property type="term" value="C:focal adhesion"/>
    <property type="evidence" value="ECO:0007669"/>
    <property type="project" value="TreeGrafter"/>
</dbReference>
<dbReference type="PROSITE" id="PS50001">
    <property type="entry name" value="SH2"/>
    <property type="match status" value="1"/>
</dbReference>
<dbReference type="PANTHER" id="PTHR45734">
    <property type="entry name" value="TENSIN"/>
    <property type="match status" value="1"/>
</dbReference>
<feature type="region of interest" description="Disordered" evidence="4">
    <location>
        <begin position="662"/>
        <end position="703"/>
    </location>
</feature>
<dbReference type="SUPFAM" id="SSF55550">
    <property type="entry name" value="SH2 domain"/>
    <property type="match status" value="1"/>
</dbReference>
<feature type="domain" description="SH2" evidence="5">
    <location>
        <begin position="1421"/>
        <end position="1531"/>
    </location>
</feature>
<dbReference type="OrthoDB" id="6273691at2759"/>
<accession>A0A8T0DVJ4</accession>
<dbReference type="Gene3D" id="2.30.29.30">
    <property type="entry name" value="Pleckstrin-homology domain (PH domain)/Phosphotyrosine-binding domain (PTB)"/>
    <property type="match status" value="1"/>
</dbReference>
<feature type="region of interest" description="Disordered" evidence="4">
    <location>
        <begin position="178"/>
        <end position="229"/>
    </location>
</feature>
<gene>
    <name evidence="6" type="ORF">P879_01066</name>
</gene>
<dbReference type="Proteomes" id="UP000699462">
    <property type="component" value="Unassembled WGS sequence"/>
</dbReference>
<evidence type="ECO:0000313" key="7">
    <source>
        <dbReference type="Proteomes" id="UP000699462"/>
    </source>
</evidence>
<feature type="compositionally biased region" description="Basic and acidic residues" evidence="4">
    <location>
        <begin position="365"/>
        <end position="375"/>
    </location>
</feature>
<protein>
    <recommendedName>
        <fullName evidence="5">SH2 domain-containing protein</fullName>
    </recommendedName>
</protein>
<dbReference type="Gene3D" id="3.30.505.10">
    <property type="entry name" value="SH2 domain"/>
    <property type="match status" value="1"/>
</dbReference>
<evidence type="ECO:0000256" key="1">
    <source>
        <dbReference type="ARBA" id="ARBA00022999"/>
    </source>
</evidence>
<feature type="compositionally biased region" description="Low complexity" evidence="4">
    <location>
        <begin position="211"/>
        <end position="225"/>
    </location>
</feature>
<dbReference type="InterPro" id="IPR000980">
    <property type="entry name" value="SH2"/>
</dbReference>
<proteinExistence type="predicted"/>
<keyword evidence="7" id="KW-1185">Reference proteome</keyword>
<dbReference type="InterPro" id="IPR051484">
    <property type="entry name" value="Tensin_PTEN_phosphatase"/>
</dbReference>
<feature type="compositionally biased region" description="Low complexity" evidence="4">
    <location>
        <begin position="676"/>
        <end position="687"/>
    </location>
</feature>
<name>A0A8T0DVJ4_9TREM</name>
<keyword evidence="1 2" id="KW-0727">SH2 domain</keyword>
<dbReference type="InterPro" id="IPR036860">
    <property type="entry name" value="SH2_dom_sf"/>
</dbReference>
<feature type="compositionally biased region" description="Polar residues" evidence="4">
    <location>
        <begin position="178"/>
        <end position="202"/>
    </location>
</feature>
<feature type="compositionally biased region" description="Polar residues" evidence="4">
    <location>
        <begin position="764"/>
        <end position="774"/>
    </location>
</feature>
<feature type="compositionally biased region" description="Gly residues" evidence="4">
    <location>
        <begin position="904"/>
        <end position="914"/>
    </location>
</feature>
<organism evidence="6 7">
    <name type="scientific">Paragonimus westermani</name>
    <dbReference type="NCBI Taxonomy" id="34504"/>
    <lineage>
        <taxon>Eukaryota</taxon>
        <taxon>Metazoa</taxon>
        <taxon>Spiralia</taxon>
        <taxon>Lophotrochozoa</taxon>
        <taxon>Platyhelminthes</taxon>
        <taxon>Trematoda</taxon>
        <taxon>Digenea</taxon>
        <taxon>Plagiorchiida</taxon>
        <taxon>Troglotremata</taxon>
        <taxon>Troglotrematidae</taxon>
        <taxon>Paragonimus</taxon>
    </lineage>
</organism>
<reference evidence="6 7" key="1">
    <citation type="submission" date="2019-07" db="EMBL/GenBank/DDBJ databases">
        <title>Annotation for the trematode Paragonimus westermani.</title>
        <authorList>
            <person name="Choi Y.-J."/>
        </authorList>
    </citation>
    <scope>NUCLEOTIDE SEQUENCE [LARGE SCALE GENOMIC DNA]</scope>
    <source>
        <strain evidence="6">180907_Pwestermani</strain>
    </source>
</reference>
<feature type="compositionally biased region" description="Low complexity" evidence="4">
    <location>
        <begin position="401"/>
        <end position="412"/>
    </location>
</feature>
<feature type="region of interest" description="Disordered" evidence="4">
    <location>
        <begin position="1284"/>
        <end position="1307"/>
    </location>
</feature>
<feature type="region of interest" description="Disordered" evidence="4">
    <location>
        <begin position="1075"/>
        <end position="1105"/>
    </location>
</feature>